<evidence type="ECO:0000313" key="4">
    <source>
        <dbReference type="EMBL" id="PIP18894.1"/>
    </source>
</evidence>
<dbReference type="EMBL" id="PCRK01000151">
    <property type="protein sequence ID" value="PIP18894.1"/>
    <property type="molecule type" value="Genomic_DNA"/>
</dbReference>
<keyword evidence="1" id="KW-0813">Transport</keyword>
<dbReference type="InterPro" id="IPR037066">
    <property type="entry name" value="Plug_dom_sf"/>
</dbReference>
<proteinExistence type="inferred from homology"/>
<evidence type="ECO:0000256" key="1">
    <source>
        <dbReference type="PROSITE-ProRule" id="PRU01360"/>
    </source>
</evidence>
<protein>
    <recommendedName>
        <fullName evidence="3">TonB-dependent receptor plug domain-containing protein</fullName>
    </recommendedName>
</protein>
<dbReference type="InterPro" id="IPR012910">
    <property type="entry name" value="Plug_dom"/>
</dbReference>
<keyword evidence="1" id="KW-0812">Transmembrane</keyword>
<keyword evidence="1" id="KW-0998">Cell outer membrane</keyword>
<accession>A0A2G9YI69</accession>
<gene>
    <name evidence="4" type="ORF">COX41_05810</name>
</gene>
<evidence type="ECO:0000259" key="3">
    <source>
        <dbReference type="Pfam" id="PF07715"/>
    </source>
</evidence>
<name>A0A2G9YI69_9BACT</name>
<dbReference type="AlphaFoldDB" id="A0A2G9YI69"/>
<evidence type="ECO:0000313" key="5">
    <source>
        <dbReference type="Proteomes" id="UP000231292"/>
    </source>
</evidence>
<sequence>MKAAKFLGVVFLAGILLAQFSMVAFAEYNDVELEKIIVTPYRTAVSIDQGAASVDVISASSALSEGKFSLTDALKDLSSVDYTTSGGAAGDTSFYIRGANPEHTQVLLDGIKLYDPISTSGYFYAYNYMGFD</sequence>
<dbReference type="GO" id="GO:0009279">
    <property type="term" value="C:cell outer membrane"/>
    <property type="evidence" value="ECO:0007669"/>
    <property type="project" value="UniProtKB-SubCell"/>
</dbReference>
<dbReference type="InterPro" id="IPR039426">
    <property type="entry name" value="TonB-dep_rcpt-like"/>
</dbReference>
<keyword evidence="1" id="KW-1134">Transmembrane beta strand</keyword>
<comment type="caution">
    <text evidence="4">The sequence shown here is derived from an EMBL/GenBank/DDBJ whole genome shotgun (WGS) entry which is preliminary data.</text>
</comment>
<feature type="non-terminal residue" evidence="4">
    <location>
        <position position="132"/>
    </location>
</feature>
<reference evidence="4 5" key="1">
    <citation type="submission" date="2017-09" db="EMBL/GenBank/DDBJ databases">
        <title>Depth-based differentiation of microbial function through sediment-hosted aquifers and enrichment of novel symbionts in the deep terrestrial subsurface.</title>
        <authorList>
            <person name="Probst A.J."/>
            <person name="Ladd B."/>
            <person name="Jarett J.K."/>
            <person name="Geller-Mcgrath D.E."/>
            <person name="Sieber C.M."/>
            <person name="Emerson J.B."/>
            <person name="Anantharaman K."/>
            <person name="Thomas B.C."/>
            <person name="Malmstrom R."/>
            <person name="Stieglmeier M."/>
            <person name="Klingl A."/>
            <person name="Woyke T."/>
            <person name="Ryan C.M."/>
            <person name="Banfield J.F."/>
        </authorList>
    </citation>
    <scope>NUCLEOTIDE SEQUENCE [LARGE SCALE GENOMIC DNA]</scope>
    <source>
        <strain evidence="4">CG23_combo_of_CG06-09_8_20_14_all_41_10</strain>
    </source>
</reference>
<keyword evidence="2" id="KW-0732">Signal</keyword>
<comment type="subcellular location">
    <subcellularLocation>
        <location evidence="1">Cell outer membrane</location>
        <topology evidence="1">Multi-pass membrane protein</topology>
    </subcellularLocation>
</comment>
<comment type="similarity">
    <text evidence="1">Belongs to the TonB-dependent receptor family.</text>
</comment>
<feature type="signal peptide" evidence="2">
    <location>
        <begin position="1"/>
        <end position="26"/>
    </location>
</feature>
<keyword evidence="1" id="KW-0472">Membrane</keyword>
<evidence type="ECO:0000256" key="2">
    <source>
        <dbReference type="SAM" id="SignalP"/>
    </source>
</evidence>
<feature type="chain" id="PRO_5013648108" description="TonB-dependent receptor plug domain-containing protein" evidence="2">
    <location>
        <begin position="27"/>
        <end position="132"/>
    </location>
</feature>
<feature type="domain" description="TonB-dependent receptor plug" evidence="3">
    <location>
        <begin position="50"/>
        <end position="124"/>
    </location>
</feature>
<dbReference type="Pfam" id="PF07715">
    <property type="entry name" value="Plug"/>
    <property type="match status" value="1"/>
</dbReference>
<dbReference type="SUPFAM" id="SSF56935">
    <property type="entry name" value="Porins"/>
    <property type="match status" value="1"/>
</dbReference>
<organism evidence="4 5">
    <name type="scientific">Candidatus Sherwoodlollariibacterium unditelluris</name>
    <dbReference type="NCBI Taxonomy" id="1974757"/>
    <lineage>
        <taxon>Bacteria</taxon>
        <taxon>Pseudomonadati</taxon>
        <taxon>Candidatus Omnitrophota</taxon>
        <taxon>Candidatus Sherwoodlollariibacterium</taxon>
    </lineage>
</organism>
<dbReference type="PROSITE" id="PS52016">
    <property type="entry name" value="TONB_DEPENDENT_REC_3"/>
    <property type="match status" value="1"/>
</dbReference>
<dbReference type="Proteomes" id="UP000231292">
    <property type="component" value="Unassembled WGS sequence"/>
</dbReference>
<dbReference type="Gene3D" id="2.170.130.10">
    <property type="entry name" value="TonB-dependent receptor, plug domain"/>
    <property type="match status" value="1"/>
</dbReference>